<evidence type="ECO:0000256" key="1">
    <source>
        <dbReference type="ARBA" id="ARBA00022729"/>
    </source>
</evidence>
<dbReference type="InterPro" id="IPR005046">
    <property type="entry name" value="DUF285"/>
</dbReference>
<dbReference type="RefSeq" id="WP_344712445.1">
    <property type="nucleotide sequence ID" value="NZ_BAABCB010000005.1"/>
</dbReference>
<protein>
    <recommendedName>
        <fullName evidence="6">BspA family leucine-rich repeat surface protein</fullName>
    </recommendedName>
</protein>
<gene>
    <name evidence="4" type="ORF">GCM10022292_05880</name>
</gene>
<name>A0ABP8CNM1_9FLAO</name>
<dbReference type="EMBL" id="BAABCB010000005">
    <property type="protein sequence ID" value="GAA4241050.1"/>
    <property type="molecule type" value="Genomic_DNA"/>
</dbReference>
<feature type="domain" description="Secretion system C-terminal sorting" evidence="2">
    <location>
        <begin position="817"/>
        <end position="886"/>
    </location>
</feature>
<sequence>MKKLYLFWTSILICFNSYSQNPEDFIITYEVDNDNGLYVTYPFYGGQFTIDLGDGNFLTEDDINSGIHHVYDAPGVYTIVVSGDFNRVVYDNQGYNMHLKVKSIEQWGTAQWISMERAFKGLRNLVVNATDTPDLSLVTNMDEMFSGASSFNSPINDWDVSNVTSMYALFEEATLFNQSLNEWDVSNVTNMSGMFSRASSFNQNINDWDVSNVTNMVGMFGCFTEDNSSFNQPLNNWDVSNVTDMYWMFRNAVSFNQPLDNWDVSNVEEFGNMFVNATSFNQDINAWDVTGALSMNSMFKDATAFNQPLNDWDMSNVHTISEMFSGASSFNQPLDNWDISNVELINGLFHHATSFNQDISSWNFESVIDLNSPSYGKTFLSYTALDTANYDALILAFAQSGLQNKTIIAEDVFYCDVAVRSYLIEEAGWNFVDDELSSDCENYSISGAVFFDADNNGCDVSDMVANGIVVSAINSDFDYGTMALQGSYDLSLIDGTYDLNLINTPFYFDVSPVTTSVTLNNTNPTHIVDFCLTANQTVEDLNIKILPISDARPGFEANYKLIIENIGTETIHNITAHVTFDASKQSFISATLAEIVTSTNSLSFAISDLNPFQTQEIDIVMQTFTPPTVNGGDVLSFTASVIPNTNDYTPNDNTYQLEQTVVNAYDPNDKRILQGAFITEDDTANYLDYIIRFQNTGTANATFVRIEDDLDTDLDWSTFKVTSASHDYNVNITNGNMIEFVFDAINLPYESVDEVGSTGFIAYKIKPKATVQLGDVMSGNARIYFDYNLPIITNTVSTEVVNNLSVNTYSLESLVTIYPHPTKGGLHLKVNNGVHIKSAKLYNVHGKLLIDVKGDIAYLATEKLSFGVYLLSMETNRGLIRKKVIVN</sequence>
<reference evidence="5" key="1">
    <citation type="journal article" date="2019" name="Int. J. Syst. Evol. Microbiol.">
        <title>The Global Catalogue of Microorganisms (GCM) 10K type strain sequencing project: providing services to taxonomists for standard genome sequencing and annotation.</title>
        <authorList>
            <consortium name="The Broad Institute Genomics Platform"/>
            <consortium name="The Broad Institute Genome Sequencing Center for Infectious Disease"/>
            <person name="Wu L."/>
            <person name="Ma J."/>
        </authorList>
    </citation>
    <scope>NUCLEOTIDE SEQUENCE [LARGE SCALE GENOMIC DNA]</scope>
    <source>
        <strain evidence="5">JCM 17633</strain>
    </source>
</reference>
<accession>A0ABP8CNM1</accession>
<dbReference type="NCBIfam" id="TIGR02167">
    <property type="entry name" value="Liste_lipo_26"/>
    <property type="match status" value="3"/>
</dbReference>
<evidence type="ECO:0000313" key="5">
    <source>
        <dbReference type="Proteomes" id="UP001501682"/>
    </source>
</evidence>
<dbReference type="Proteomes" id="UP001501682">
    <property type="component" value="Unassembled WGS sequence"/>
</dbReference>
<dbReference type="NCBIfam" id="TIGR04183">
    <property type="entry name" value="Por_Secre_tail"/>
    <property type="match status" value="1"/>
</dbReference>
<proteinExistence type="predicted"/>
<keyword evidence="1" id="KW-0732">Signal</keyword>
<feature type="domain" description="DUF7619" evidence="3">
    <location>
        <begin position="666"/>
        <end position="799"/>
    </location>
</feature>
<evidence type="ECO:0008006" key="6">
    <source>
        <dbReference type="Google" id="ProtNLM"/>
    </source>
</evidence>
<evidence type="ECO:0000259" key="2">
    <source>
        <dbReference type="Pfam" id="PF18962"/>
    </source>
</evidence>
<dbReference type="InterPro" id="IPR011889">
    <property type="entry name" value="Liste_lipo_26"/>
</dbReference>
<organism evidence="4 5">
    <name type="scientific">Winogradskyella damuponensis</name>
    <dbReference type="NCBI Taxonomy" id="943939"/>
    <lineage>
        <taxon>Bacteria</taxon>
        <taxon>Pseudomonadati</taxon>
        <taxon>Bacteroidota</taxon>
        <taxon>Flavobacteriia</taxon>
        <taxon>Flavobacteriales</taxon>
        <taxon>Flavobacteriaceae</taxon>
        <taxon>Winogradskyella</taxon>
    </lineage>
</organism>
<dbReference type="Pfam" id="PF24595">
    <property type="entry name" value="DUF7619"/>
    <property type="match status" value="1"/>
</dbReference>
<dbReference type="Pfam" id="PF03382">
    <property type="entry name" value="DUF285"/>
    <property type="match status" value="2"/>
</dbReference>
<dbReference type="InterPro" id="IPR055353">
    <property type="entry name" value="DUF7619"/>
</dbReference>
<evidence type="ECO:0000259" key="3">
    <source>
        <dbReference type="Pfam" id="PF24595"/>
    </source>
</evidence>
<evidence type="ECO:0000313" key="4">
    <source>
        <dbReference type="EMBL" id="GAA4241050.1"/>
    </source>
</evidence>
<comment type="caution">
    <text evidence="4">The sequence shown here is derived from an EMBL/GenBank/DDBJ whole genome shotgun (WGS) entry which is preliminary data.</text>
</comment>
<dbReference type="Pfam" id="PF18962">
    <property type="entry name" value="Por_Secre_tail"/>
    <property type="match status" value="1"/>
</dbReference>
<keyword evidence="5" id="KW-1185">Reference proteome</keyword>
<dbReference type="InterPro" id="IPR026444">
    <property type="entry name" value="Secre_tail"/>
</dbReference>